<dbReference type="AlphaFoldDB" id="A0A6G1PTM1"/>
<reference evidence="2" key="2">
    <citation type="submission" date="2019-02" db="EMBL/GenBank/DDBJ databases">
        <title>Opniocepnalus argus Var Kimnra genome.</title>
        <authorList>
            <person name="Zhou C."/>
            <person name="Xiao S."/>
        </authorList>
    </citation>
    <scope>NUCLEOTIDE SEQUENCE [LARGE SCALE GENOMIC DNA]</scope>
</reference>
<keyword evidence="2" id="KW-1185">Reference proteome</keyword>
<name>A0A6G1PTM1_CHAAH</name>
<proteinExistence type="predicted"/>
<dbReference type="Proteomes" id="UP000503349">
    <property type="component" value="Chromosome 9"/>
</dbReference>
<protein>
    <submittedName>
        <fullName evidence="1">Uncharacterized protein</fullName>
    </submittedName>
</protein>
<evidence type="ECO:0000313" key="1">
    <source>
        <dbReference type="EMBL" id="KAF3693681.1"/>
    </source>
</evidence>
<evidence type="ECO:0000313" key="2">
    <source>
        <dbReference type="Proteomes" id="UP000503349"/>
    </source>
</evidence>
<organism evidence="1 2">
    <name type="scientific">Channa argus</name>
    <name type="common">Northern snakehead</name>
    <name type="synonym">Ophicephalus argus</name>
    <dbReference type="NCBI Taxonomy" id="215402"/>
    <lineage>
        <taxon>Eukaryota</taxon>
        <taxon>Metazoa</taxon>
        <taxon>Chordata</taxon>
        <taxon>Craniata</taxon>
        <taxon>Vertebrata</taxon>
        <taxon>Euteleostomi</taxon>
        <taxon>Actinopterygii</taxon>
        <taxon>Neopterygii</taxon>
        <taxon>Teleostei</taxon>
        <taxon>Neoteleostei</taxon>
        <taxon>Acanthomorphata</taxon>
        <taxon>Anabantaria</taxon>
        <taxon>Anabantiformes</taxon>
        <taxon>Channoidei</taxon>
        <taxon>Channidae</taxon>
        <taxon>Channa</taxon>
    </lineage>
</organism>
<accession>A0A6G1PTM1</accession>
<sequence length="73" mass="8088">MNDPFLAARWSYNCVLGKGCEKRHGDMFVLSALALQEMLVDVVWSVVCGLCELQTCLLCSAQITHPHVHISTP</sequence>
<gene>
    <name evidence="1" type="ORF">EXN66_Car009357</name>
</gene>
<reference evidence="1 2" key="1">
    <citation type="submission" date="2019-02" db="EMBL/GenBank/DDBJ databases">
        <title>Opniocepnalus argus genome.</title>
        <authorList>
            <person name="Zhou C."/>
            <person name="Xiao S."/>
        </authorList>
    </citation>
    <scope>NUCLEOTIDE SEQUENCE [LARGE SCALE GENOMIC DNA]</scope>
    <source>
        <strain evidence="1">OARG1902GOOAL</strain>
        <tissue evidence="1">Muscle</tissue>
    </source>
</reference>
<dbReference type="EMBL" id="CM015720">
    <property type="protein sequence ID" value="KAF3693681.1"/>
    <property type="molecule type" value="Genomic_DNA"/>
</dbReference>